<dbReference type="OrthoDB" id="280285at2"/>
<dbReference type="PANTHER" id="PTHR42852">
    <property type="entry name" value="THIOL:DISULFIDE INTERCHANGE PROTEIN DSBE"/>
    <property type="match status" value="1"/>
</dbReference>
<evidence type="ECO:0000256" key="1">
    <source>
        <dbReference type="SAM" id="MobiDB-lite"/>
    </source>
</evidence>
<protein>
    <submittedName>
        <fullName evidence="3">Basic proline-rich protein</fullName>
    </submittedName>
</protein>
<keyword evidence="4" id="KW-1185">Reference proteome</keyword>
<organism evidence="3 4">
    <name type="scientific">Fimbriiglobus ruber</name>
    <dbReference type="NCBI Taxonomy" id="1908690"/>
    <lineage>
        <taxon>Bacteria</taxon>
        <taxon>Pseudomonadati</taxon>
        <taxon>Planctomycetota</taxon>
        <taxon>Planctomycetia</taxon>
        <taxon>Gemmatales</taxon>
        <taxon>Gemmataceae</taxon>
        <taxon>Fimbriiglobus</taxon>
    </lineage>
</organism>
<reference evidence="4" key="1">
    <citation type="submission" date="2017-06" db="EMBL/GenBank/DDBJ databases">
        <title>Genome analysis of Fimbriiglobus ruber SP5, the first member of the order Planctomycetales with confirmed chitinolytic capability.</title>
        <authorList>
            <person name="Ravin N.V."/>
            <person name="Rakitin A.L."/>
            <person name="Ivanova A.A."/>
            <person name="Beletsky A.V."/>
            <person name="Kulichevskaya I.S."/>
            <person name="Mardanov A.V."/>
            <person name="Dedysh S.N."/>
        </authorList>
    </citation>
    <scope>NUCLEOTIDE SEQUENCE [LARGE SCALE GENOMIC DNA]</scope>
    <source>
        <strain evidence="4">SP5</strain>
    </source>
</reference>
<dbReference type="PANTHER" id="PTHR42852:SF17">
    <property type="entry name" value="THIOREDOXIN-LIKE PROTEIN HI_1115"/>
    <property type="match status" value="1"/>
</dbReference>
<dbReference type="Gene3D" id="3.40.30.10">
    <property type="entry name" value="Glutaredoxin"/>
    <property type="match status" value="1"/>
</dbReference>
<dbReference type="PROSITE" id="PS51257">
    <property type="entry name" value="PROKAR_LIPOPROTEIN"/>
    <property type="match status" value="1"/>
</dbReference>
<dbReference type="PROSITE" id="PS51352">
    <property type="entry name" value="THIOREDOXIN_2"/>
    <property type="match status" value="1"/>
</dbReference>
<name>A0A225DCH1_9BACT</name>
<dbReference type="AlphaFoldDB" id="A0A225DCH1"/>
<feature type="domain" description="Thioredoxin" evidence="2">
    <location>
        <begin position="326"/>
        <end position="472"/>
    </location>
</feature>
<feature type="region of interest" description="Disordered" evidence="1">
    <location>
        <begin position="177"/>
        <end position="326"/>
    </location>
</feature>
<feature type="compositionally biased region" description="Pro residues" evidence="1">
    <location>
        <begin position="201"/>
        <end position="227"/>
    </location>
</feature>
<dbReference type="SUPFAM" id="SSF52833">
    <property type="entry name" value="Thioredoxin-like"/>
    <property type="match status" value="1"/>
</dbReference>
<comment type="caution">
    <text evidence="3">The sequence shown here is derived from an EMBL/GenBank/DDBJ whole genome shotgun (WGS) entry which is preliminary data.</text>
</comment>
<accession>A0A225DCH1</accession>
<feature type="region of interest" description="Disordered" evidence="1">
    <location>
        <begin position="49"/>
        <end position="79"/>
    </location>
</feature>
<dbReference type="InterPro" id="IPR050553">
    <property type="entry name" value="Thioredoxin_ResA/DsbE_sf"/>
</dbReference>
<evidence type="ECO:0000313" key="3">
    <source>
        <dbReference type="EMBL" id="OWK39182.1"/>
    </source>
</evidence>
<dbReference type="RefSeq" id="WP_088257136.1">
    <property type="nucleotide sequence ID" value="NZ_NIDE01000011.1"/>
</dbReference>
<sequence length="474" mass="49481">MRLWVVLIAAGLATTGCTNLSKDRAAWDDRSPADPAARAKAQNRNWLVEGPVPPLERAGTPASTTSIDPKDPAYDSDQEMRSTLSGFVETPDGQKARDVFIGVEPVNAPQGGGASVGVTTDRTGFFMIRGLKPKQTYQLTASVTSDGHVLSGRVYVPTGSDRSQHVRISLIEGLDFGGPAPTAGPPGAAPAFPAPTLGGPTYPPARPTYPAPAALPNPVLPSGPPSVQPSGASVPRPDPLLRSQDGGTGLPFPPSADRVPDISTGGAPSDPAGRAPAPPRSGPFNDLTTEGPAGLPRPPVTSIPGPGTPTVKPPPPAGSSSGQSQFRTIRPNSEFALLDSDGRDRVFPSGRAGEFVLLDFMTTTCVPCKTAVPVMKRLQSKYAARGLDVVAVACDEMGTADRRAAAAKYKDNQNLNYLVYTEPGEQPGKVMRRFGVSAYPTLVLIDGAGTVLWKGHPNDAVKLERVLADEMARP</sequence>
<dbReference type="InterPro" id="IPR013740">
    <property type="entry name" value="Redoxin"/>
</dbReference>
<dbReference type="CDD" id="cd02966">
    <property type="entry name" value="TlpA_like_family"/>
    <property type="match status" value="1"/>
</dbReference>
<evidence type="ECO:0000259" key="2">
    <source>
        <dbReference type="PROSITE" id="PS51352"/>
    </source>
</evidence>
<evidence type="ECO:0000313" key="4">
    <source>
        <dbReference type="Proteomes" id="UP000214646"/>
    </source>
</evidence>
<feature type="compositionally biased region" description="Low complexity" evidence="1">
    <location>
        <begin position="189"/>
        <end position="200"/>
    </location>
</feature>
<proteinExistence type="predicted"/>
<dbReference type="GO" id="GO:0016491">
    <property type="term" value="F:oxidoreductase activity"/>
    <property type="evidence" value="ECO:0007669"/>
    <property type="project" value="InterPro"/>
</dbReference>
<dbReference type="EMBL" id="NIDE01000011">
    <property type="protein sequence ID" value="OWK39182.1"/>
    <property type="molecule type" value="Genomic_DNA"/>
</dbReference>
<dbReference type="InterPro" id="IPR013766">
    <property type="entry name" value="Thioredoxin_domain"/>
</dbReference>
<feature type="compositionally biased region" description="Low complexity" evidence="1">
    <location>
        <begin position="265"/>
        <end position="275"/>
    </location>
</feature>
<gene>
    <name evidence="3" type="ORF">FRUB_06264</name>
</gene>
<dbReference type="InterPro" id="IPR036249">
    <property type="entry name" value="Thioredoxin-like_sf"/>
</dbReference>
<dbReference type="Pfam" id="PF08534">
    <property type="entry name" value="Redoxin"/>
    <property type="match status" value="1"/>
</dbReference>
<dbReference type="Proteomes" id="UP000214646">
    <property type="component" value="Unassembled WGS sequence"/>
</dbReference>